<evidence type="ECO:0000313" key="3">
    <source>
        <dbReference type="Proteomes" id="UP000243525"/>
    </source>
</evidence>
<protein>
    <submittedName>
        <fullName evidence="2">L,D-transpeptidase-like protein</fullName>
    </submittedName>
</protein>
<keyword evidence="1" id="KW-0812">Transmembrane</keyword>
<dbReference type="PANTHER" id="PTHR38477">
    <property type="entry name" value="HYPOTHETICAL EXPORTED PROTEIN"/>
    <property type="match status" value="1"/>
</dbReference>
<dbReference type="InterPro" id="IPR032676">
    <property type="entry name" value="YkuD_2"/>
</dbReference>
<feature type="transmembrane region" description="Helical" evidence="1">
    <location>
        <begin position="6"/>
        <end position="23"/>
    </location>
</feature>
<accession>A0A2T5BZX2</accession>
<comment type="caution">
    <text evidence="2">The sequence shown here is derived from an EMBL/GenBank/DDBJ whole genome shotgun (WGS) entry which is preliminary data.</text>
</comment>
<keyword evidence="3" id="KW-1185">Reference proteome</keyword>
<name>A0A2T5BZX2_9BACT</name>
<keyword evidence="1" id="KW-0472">Membrane</keyword>
<dbReference type="EMBL" id="QAAD01000012">
    <property type="protein sequence ID" value="PTN07865.1"/>
    <property type="molecule type" value="Genomic_DNA"/>
</dbReference>
<dbReference type="AlphaFoldDB" id="A0A2T5BZX2"/>
<evidence type="ECO:0000313" key="2">
    <source>
        <dbReference type="EMBL" id="PTN07865.1"/>
    </source>
</evidence>
<dbReference type="Proteomes" id="UP000243525">
    <property type="component" value="Unassembled WGS sequence"/>
</dbReference>
<sequence length="224" mass="25126">MDMRRGILFFTLFSIVFIGILILPPMSENRQDRLAAAANADSLFVQYSALKLNNRLPYPVFARAVKGLDQFHFNNKKVLTIIDYSRPSTEKRLFVLDLSQNKVLFESLVAHGKNSGMDYATQFSNKPQSLKSSPGFYATAETYQGKHGYSLRLDGLEKGVNDHARQRAIVMHSAAYVSEQFIQSTGRLGRSWGCPALPDKLNKDIIDCIKNGTCLYIYTNATTA</sequence>
<dbReference type="Pfam" id="PF13645">
    <property type="entry name" value="YkuD_2"/>
    <property type="match status" value="1"/>
</dbReference>
<evidence type="ECO:0000256" key="1">
    <source>
        <dbReference type="SAM" id="Phobius"/>
    </source>
</evidence>
<organism evidence="2 3">
    <name type="scientific">Mangrovibacterium marinum</name>
    <dbReference type="NCBI Taxonomy" id="1639118"/>
    <lineage>
        <taxon>Bacteria</taxon>
        <taxon>Pseudomonadati</taxon>
        <taxon>Bacteroidota</taxon>
        <taxon>Bacteroidia</taxon>
        <taxon>Marinilabiliales</taxon>
        <taxon>Prolixibacteraceae</taxon>
        <taxon>Mangrovibacterium</taxon>
    </lineage>
</organism>
<reference evidence="2 3" key="1">
    <citation type="submission" date="2018-04" db="EMBL/GenBank/DDBJ databases">
        <title>Genomic Encyclopedia of Archaeal and Bacterial Type Strains, Phase II (KMG-II): from individual species to whole genera.</title>
        <authorList>
            <person name="Goeker M."/>
        </authorList>
    </citation>
    <scope>NUCLEOTIDE SEQUENCE [LARGE SCALE GENOMIC DNA]</scope>
    <source>
        <strain evidence="2 3">DSM 28823</strain>
    </source>
</reference>
<proteinExistence type="predicted"/>
<gene>
    <name evidence="2" type="ORF">C8N47_11227</name>
</gene>
<dbReference type="PANTHER" id="PTHR38477:SF1">
    <property type="entry name" value="MUREIN L,D-TRANSPEPTIDASE CATALYTIC DOMAIN FAMILY PROTEIN"/>
    <property type="match status" value="1"/>
</dbReference>
<keyword evidence="1" id="KW-1133">Transmembrane helix</keyword>